<organism evidence="5 6">
    <name type="scientific">Candidatus Sedimenticola endophacoides</name>
    <dbReference type="NCBI Taxonomy" id="2548426"/>
    <lineage>
        <taxon>Bacteria</taxon>
        <taxon>Pseudomonadati</taxon>
        <taxon>Pseudomonadota</taxon>
        <taxon>Gammaproteobacteria</taxon>
        <taxon>Chromatiales</taxon>
        <taxon>Sedimenticolaceae</taxon>
        <taxon>Sedimenticola</taxon>
    </lineage>
</organism>
<evidence type="ECO:0000256" key="3">
    <source>
        <dbReference type="ARBA" id="ARBA00034247"/>
    </source>
</evidence>
<dbReference type="NCBIfam" id="TIGR00254">
    <property type="entry name" value="GGDEF"/>
    <property type="match status" value="1"/>
</dbReference>
<comment type="caution">
    <text evidence="5">The sequence shown here is derived from an EMBL/GenBank/DDBJ whole genome shotgun (WGS) entry which is preliminary data.</text>
</comment>
<dbReference type="EC" id="2.7.7.65" evidence="2"/>
<evidence type="ECO:0000313" key="6">
    <source>
        <dbReference type="Proteomes" id="UP000250928"/>
    </source>
</evidence>
<gene>
    <name evidence="5" type="ORF">C3L24_11740</name>
</gene>
<protein>
    <recommendedName>
        <fullName evidence="2">diguanylate cyclase</fullName>
        <ecNumber evidence="2">2.7.7.65</ecNumber>
    </recommendedName>
</protein>
<dbReference type="GO" id="GO:0052621">
    <property type="term" value="F:diguanylate cyclase activity"/>
    <property type="evidence" value="ECO:0007669"/>
    <property type="project" value="UniProtKB-EC"/>
</dbReference>
<dbReference type="Gene3D" id="3.30.70.270">
    <property type="match status" value="1"/>
</dbReference>
<dbReference type="Pfam" id="PF00990">
    <property type="entry name" value="GGDEF"/>
    <property type="match status" value="1"/>
</dbReference>
<evidence type="ECO:0000259" key="4">
    <source>
        <dbReference type="PROSITE" id="PS50887"/>
    </source>
</evidence>
<name>A0A6N4DGG4_9GAMM</name>
<comment type="catalytic activity">
    <reaction evidence="3">
        <text>2 GTP = 3',3'-c-di-GMP + 2 diphosphate</text>
        <dbReference type="Rhea" id="RHEA:24898"/>
        <dbReference type="ChEBI" id="CHEBI:33019"/>
        <dbReference type="ChEBI" id="CHEBI:37565"/>
        <dbReference type="ChEBI" id="CHEBI:58805"/>
        <dbReference type="EC" id="2.7.7.65"/>
    </reaction>
</comment>
<proteinExistence type="predicted"/>
<dbReference type="CDD" id="cd01949">
    <property type="entry name" value="GGDEF"/>
    <property type="match status" value="1"/>
</dbReference>
<dbReference type="SMART" id="SM00267">
    <property type="entry name" value="GGDEF"/>
    <property type="match status" value="1"/>
</dbReference>
<dbReference type="Gene3D" id="3.30.450.40">
    <property type="match status" value="1"/>
</dbReference>
<feature type="domain" description="GGDEF" evidence="4">
    <location>
        <begin position="233"/>
        <end position="367"/>
    </location>
</feature>
<dbReference type="EMBL" id="PQCO01000278">
    <property type="protein sequence ID" value="PUD98959.1"/>
    <property type="molecule type" value="Genomic_DNA"/>
</dbReference>
<dbReference type="AlphaFoldDB" id="A0A6N4DGG4"/>
<evidence type="ECO:0000313" key="5">
    <source>
        <dbReference type="EMBL" id="PUD98959.1"/>
    </source>
</evidence>
<dbReference type="Pfam" id="PF04340">
    <property type="entry name" value="DUF484"/>
    <property type="match status" value="1"/>
</dbReference>
<dbReference type="FunFam" id="3.30.70.270:FF:000001">
    <property type="entry name" value="Diguanylate cyclase domain protein"/>
    <property type="match status" value="1"/>
</dbReference>
<reference evidence="5 6" key="1">
    <citation type="submission" date="2018-01" db="EMBL/GenBank/DDBJ databases">
        <title>Novel co-symbiosis in the lucinid bivalve Phacoides pectinatus.</title>
        <authorList>
            <person name="Lim S.J."/>
            <person name="Davis B.G."/>
            <person name="Gill D.E."/>
            <person name="Engel A.S."/>
            <person name="Anderson L.C."/>
            <person name="Campbell B.J."/>
        </authorList>
    </citation>
    <scope>NUCLEOTIDE SEQUENCE [LARGE SCALE GENOMIC DNA]</scope>
    <source>
        <strain evidence="5">N3_P5</strain>
    </source>
</reference>
<dbReference type="InterPro" id="IPR029016">
    <property type="entry name" value="GAF-like_dom_sf"/>
</dbReference>
<dbReference type="Proteomes" id="UP000250928">
    <property type="component" value="Unassembled WGS sequence"/>
</dbReference>
<dbReference type="InterPro" id="IPR050469">
    <property type="entry name" value="Diguanylate_Cyclase"/>
</dbReference>
<evidence type="ECO:0000256" key="1">
    <source>
        <dbReference type="ARBA" id="ARBA00001946"/>
    </source>
</evidence>
<dbReference type="PANTHER" id="PTHR45138:SF9">
    <property type="entry name" value="DIGUANYLATE CYCLASE DGCM-RELATED"/>
    <property type="match status" value="1"/>
</dbReference>
<comment type="cofactor">
    <cofactor evidence="1">
        <name>Mg(2+)</name>
        <dbReference type="ChEBI" id="CHEBI:18420"/>
    </cofactor>
</comment>
<dbReference type="InterPro" id="IPR000160">
    <property type="entry name" value="GGDEF_dom"/>
</dbReference>
<dbReference type="PROSITE" id="PS50887">
    <property type="entry name" value="GGDEF"/>
    <property type="match status" value="1"/>
</dbReference>
<dbReference type="SUPFAM" id="SSF55781">
    <property type="entry name" value="GAF domain-like"/>
    <property type="match status" value="1"/>
</dbReference>
<dbReference type="SUPFAM" id="SSF55073">
    <property type="entry name" value="Nucleotide cyclase"/>
    <property type="match status" value="1"/>
</dbReference>
<dbReference type="InterPro" id="IPR043128">
    <property type="entry name" value="Rev_trsase/Diguanyl_cyclase"/>
</dbReference>
<dbReference type="InterPro" id="IPR029787">
    <property type="entry name" value="Nucleotide_cyclase"/>
</dbReference>
<accession>A0A6N4DGG4</accession>
<sequence>MSRSGSTPPAPPDPQREIRRLSAQIHTLTAEAQHNEAVLKHFHEREFTLLGTEKLPRLLEELTRGLRRSFALEAVTLILHDPDHELRHLLPHTGSPPGAHPDIRLLDRLDTLNPILGRLRRPLLGPYLGEDHAGLFNTGHEVRSIALLPLLRHDLLVGSLNLGSRDPRRFTSRHASDFLHHLATIGAICLENIANRERLVLAGLTDPLTSLHNRAYLESRLQEEIEAARRYGHPLSCLFADIDHFKRVNDQHGHDTGDQVLRETALRIKGCLRASDIATRYGGEEFALLLPQTGPAEALQLARRIRHAIAATPIPSGHGRQLDITLSIGVGSLSESMQTPQEQLLQQADQALYRAKRQGRNRVEGTT</sequence>
<dbReference type="InterPro" id="IPR007435">
    <property type="entry name" value="DUF484"/>
</dbReference>
<dbReference type="PANTHER" id="PTHR45138">
    <property type="entry name" value="REGULATORY COMPONENTS OF SENSORY TRANSDUCTION SYSTEM"/>
    <property type="match status" value="1"/>
</dbReference>
<evidence type="ECO:0000256" key="2">
    <source>
        <dbReference type="ARBA" id="ARBA00012528"/>
    </source>
</evidence>